<proteinExistence type="predicted"/>
<protein>
    <submittedName>
        <fullName evidence="1">Uncharacterized protein</fullName>
    </submittedName>
</protein>
<evidence type="ECO:0000313" key="2">
    <source>
        <dbReference type="Proteomes" id="UP000244005"/>
    </source>
</evidence>
<organism evidence="1 2">
    <name type="scientific">Marchantia polymorpha</name>
    <name type="common">Common liverwort</name>
    <name type="synonym">Marchantia aquatica</name>
    <dbReference type="NCBI Taxonomy" id="3197"/>
    <lineage>
        <taxon>Eukaryota</taxon>
        <taxon>Viridiplantae</taxon>
        <taxon>Streptophyta</taxon>
        <taxon>Embryophyta</taxon>
        <taxon>Marchantiophyta</taxon>
        <taxon>Marchantiopsida</taxon>
        <taxon>Marchantiidae</taxon>
        <taxon>Marchantiales</taxon>
        <taxon>Marchantiaceae</taxon>
        <taxon>Marchantia</taxon>
    </lineage>
</organism>
<gene>
    <name evidence="1" type="ORF">MARPO_0003s0251</name>
</gene>
<sequence>MTCVMQTNKSQLVRAGFPSHHQLPLVSNLGSHAAYTFQLPLGLGILFGSVYKLEPIGGNIRKILHCICVPQLKTTTPTKTGTTTTLTQISTRGLLDNTKTRRRFQHH</sequence>
<dbReference type="Proteomes" id="UP000244005">
    <property type="component" value="Unassembled WGS sequence"/>
</dbReference>
<dbReference type="EMBL" id="KZ772675">
    <property type="protein sequence ID" value="PTQ49391.1"/>
    <property type="molecule type" value="Genomic_DNA"/>
</dbReference>
<accession>A0A2R6XTE4</accession>
<evidence type="ECO:0000313" key="1">
    <source>
        <dbReference type="EMBL" id="PTQ49391.1"/>
    </source>
</evidence>
<reference evidence="2" key="1">
    <citation type="journal article" date="2017" name="Cell">
        <title>Insights into land plant evolution garnered from the Marchantia polymorpha genome.</title>
        <authorList>
            <person name="Bowman J.L."/>
            <person name="Kohchi T."/>
            <person name="Yamato K.T."/>
            <person name="Jenkins J."/>
            <person name="Shu S."/>
            <person name="Ishizaki K."/>
            <person name="Yamaoka S."/>
            <person name="Nishihama R."/>
            <person name="Nakamura Y."/>
            <person name="Berger F."/>
            <person name="Adam C."/>
            <person name="Aki S.S."/>
            <person name="Althoff F."/>
            <person name="Araki T."/>
            <person name="Arteaga-Vazquez M.A."/>
            <person name="Balasubrmanian S."/>
            <person name="Barry K."/>
            <person name="Bauer D."/>
            <person name="Boehm C.R."/>
            <person name="Briginshaw L."/>
            <person name="Caballero-Perez J."/>
            <person name="Catarino B."/>
            <person name="Chen F."/>
            <person name="Chiyoda S."/>
            <person name="Chovatia M."/>
            <person name="Davies K.M."/>
            <person name="Delmans M."/>
            <person name="Demura T."/>
            <person name="Dierschke T."/>
            <person name="Dolan L."/>
            <person name="Dorantes-Acosta A.E."/>
            <person name="Eklund D.M."/>
            <person name="Florent S.N."/>
            <person name="Flores-Sandoval E."/>
            <person name="Fujiyama A."/>
            <person name="Fukuzawa H."/>
            <person name="Galik B."/>
            <person name="Grimanelli D."/>
            <person name="Grimwood J."/>
            <person name="Grossniklaus U."/>
            <person name="Hamada T."/>
            <person name="Haseloff J."/>
            <person name="Hetherington A.J."/>
            <person name="Higo A."/>
            <person name="Hirakawa Y."/>
            <person name="Hundley H.N."/>
            <person name="Ikeda Y."/>
            <person name="Inoue K."/>
            <person name="Inoue S.I."/>
            <person name="Ishida S."/>
            <person name="Jia Q."/>
            <person name="Kakita M."/>
            <person name="Kanazawa T."/>
            <person name="Kawai Y."/>
            <person name="Kawashima T."/>
            <person name="Kennedy M."/>
            <person name="Kinose K."/>
            <person name="Kinoshita T."/>
            <person name="Kohara Y."/>
            <person name="Koide E."/>
            <person name="Komatsu K."/>
            <person name="Kopischke S."/>
            <person name="Kubo M."/>
            <person name="Kyozuka J."/>
            <person name="Lagercrantz U."/>
            <person name="Lin S.S."/>
            <person name="Lindquist E."/>
            <person name="Lipzen A.M."/>
            <person name="Lu C.W."/>
            <person name="De Luna E."/>
            <person name="Martienssen R.A."/>
            <person name="Minamino N."/>
            <person name="Mizutani M."/>
            <person name="Mizutani M."/>
            <person name="Mochizuki N."/>
            <person name="Monte I."/>
            <person name="Mosher R."/>
            <person name="Nagasaki H."/>
            <person name="Nakagami H."/>
            <person name="Naramoto S."/>
            <person name="Nishitani K."/>
            <person name="Ohtani M."/>
            <person name="Okamoto T."/>
            <person name="Okumura M."/>
            <person name="Phillips J."/>
            <person name="Pollak B."/>
            <person name="Reinders A."/>
            <person name="Rovekamp M."/>
            <person name="Sano R."/>
            <person name="Sawa S."/>
            <person name="Schmid M.W."/>
            <person name="Shirakawa M."/>
            <person name="Solano R."/>
            <person name="Spunde A."/>
            <person name="Suetsugu N."/>
            <person name="Sugano S."/>
            <person name="Sugiyama A."/>
            <person name="Sun R."/>
            <person name="Suzuki Y."/>
            <person name="Takenaka M."/>
            <person name="Takezawa D."/>
            <person name="Tomogane H."/>
            <person name="Tsuzuki M."/>
            <person name="Ueda T."/>
            <person name="Umeda M."/>
            <person name="Ward J.M."/>
            <person name="Watanabe Y."/>
            <person name="Yazaki K."/>
            <person name="Yokoyama R."/>
            <person name="Yoshitake Y."/>
            <person name="Yotsui I."/>
            <person name="Zachgo S."/>
            <person name="Schmutz J."/>
        </authorList>
    </citation>
    <scope>NUCLEOTIDE SEQUENCE [LARGE SCALE GENOMIC DNA]</scope>
    <source>
        <strain evidence="2">Tak-1</strain>
    </source>
</reference>
<keyword evidence="2" id="KW-1185">Reference proteome</keyword>
<name>A0A2R6XTE4_MARPO</name>
<dbReference type="AlphaFoldDB" id="A0A2R6XTE4"/>